<sequence>MRVTIAGRRWWRSICRGSLSDIFVNRRNNDSTREDDDDDQGCLLYISAILPAHCCSPLSTSRNSEGIASRSLDALVWINYNTLHCCTCTYDGTHATTSRLYLQHIYNIMYINIARAHRVTRSMYNAAFRVAFVVSFARSGI</sequence>
<gene>
    <name evidence="1" type="ORF">TKK_003843</name>
</gene>
<dbReference type="EMBL" id="JBJJXI010000031">
    <property type="protein sequence ID" value="KAL3403233.1"/>
    <property type="molecule type" value="Genomic_DNA"/>
</dbReference>
<keyword evidence="2" id="KW-1185">Reference proteome</keyword>
<protein>
    <submittedName>
        <fullName evidence="1">Uncharacterized protein</fullName>
    </submittedName>
</protein>
<evidence type="ECO:0000313" key="2">
    <source>
        <dbReference type="Proteomes" id="UP001627154"/>
    </source>
</evidence>
<evidence type="ECO:0000313" key="1">
    <source>
        <dbReference type="EMBL" id="KAL3403233.1"/>
    </source>
</evidence>
<comment type="caution">
    <text evidence="1">The sequence shown here is derived from an EMBL/GenBank/DDBJ whole genome shotgun (WGS) entry which is preliminary data.</text>
</comment>
<dbReference type="AlphaFoldDB" id="A0ABD2XDR2"/>
<organism evidence="1 2">
    <name type="scientific">Trichogramma kaykai</name>
    <dbReference type="NCBI Taxonomy" id="54128"/>
    <lineage>
        <taxon>Eukaryota</taxon>
        <taxon>Metazoa</taxon>
        <taxon>Ecdysozoa</taxon>
        <taxon>Arthropoda</taxon>
        <taxon>Hexapoda</taxon>
        <taxon>Insecta</taxon>
        <taxon>Pterygota</taxon>
        <taxon>Neoptera</taxon>
        <taxon>Endopterygota</taxon>
        <taxon>Hymenoptera</taxon>
        <taxon>Apocrita</taxon>
        <taxon>Proctotrupomorpha</taxon>
        <taxon>Chalcidoidea</taxon>
        <taxon>Trichogrammatidae</taxon>
        <taxon>Trichogramma</taxon>
    </lineage>
</organism>
<name>A0ABD2XDR2_9HYME</name>
<proteinExistence type="predicted"/>
<dbReference type="Proteomes" id="UP001627154">
    <property type="component" value="Unassembled WGS sequence"/>
</dbReference>
<reference evidence="1 2" key="1">
    <citation type="journal article" date="2024" name="bioRxiv">
        <title>A reference genome for Trichogramma kaykai: A tiny desert-dwelling parasitoid wasp with competing sex-ratio distorters.</title>
        <authorList>
            <person name="Culotta J."/>
            <person name="Lindsey A.R."/>
        </authorList>
    </citation>
    <scope>NUCLEOTIDE SEQUENCE [LARGE SCALE GENOMIC DNA]</scope>
    <source>
        <strain evidence="1 2">KSX58</strain>
    </source>
</reference>
<accession>A0ABD2XDR2</accession>